<dbReference type="EMBL" id="MCGT01000036">
    <property type="protein sequence ID" value="ORX46715.1"/>
    <property type="molecule type" value="Genomic_DNA"/>
</dbReference>
<dbReference type="InterPro" id="IPR016163">
    <property type="entry name" value="Ald_DH_C"/>
</dbReference>
<dbReference type="PROSITE" id="PS00070">
    <property type="entry name" value="ALDEHYDE_DEHYDR_CYS"/>
    <property type="match status" value="1"/>
</dbReference>
<dbReference type="GO" id="GO:0016620">
    <property type="term" value="F:oxidoreductase activity, acting on the aldehyde or oxo group of donors, NAD or NADP as acceptor"/>
    <property type="evidence" value="ECO:0007669"/>
    <property type="project" value="InterPro"/>
</dbReference>
<proteinExistence type="inferred from homology"/>
<reference evidence="6 7" key="1">
    <citation type="submission" date="2016-07" db="EMBL/GenBank/DDBJ databases">
        <title>Pervasive Adenine N6-methylation of Active Genes in Fungi.</title>
        <authorList>
            <consortium name="DOE Joint Genome Institute"/>
            <person name="Mondo S.J."/>
            <person name="Dannebaum R.O."/>
            <person name="Kuo R.C."/>
            <person name="Labutti K."/>
            <person name="Haridas S."/>
            <person name="Kuo A."/>
            <person name="Salamov A."/>
            <person name="Ahrendt S.R."/>
            <person name="Lipzen A."/>
            <person name="Sullivan W."/>
            <person name="Andreopoulos W.B."/>
            <person name="Clum A."/>
            <person name="Lindquist E."/>
            <person name="Daum C."/>
            <person name="Ramamoorthy G.K."/>
            <person name="Gryganskyi A."/>
            <person name="Culley D."/>
            <person name="Magnuson J.K."/>
            <person name="James T.Y."/>
            <person name="O'Malley M.A."/>
            <person name="Stajich J.E."/>
            <person name="Spatafora J.W."/>
            <person name="Visel A."/>
            <person name="Grigoriev I.V."/>
        </authorList>
    </citation>
    <scope>NUCLEOTIDE SEQUENCE [LARGE SCALE GENOMIC DNA]</scope>
    <source>
        <strain evidence="6 7">NRRL 3301</strain>
    </source>
</reference>
<dbReference type="FunFam" id="3.40.605.10:FF:000001">
    <property type="entry name" value="Aldehyde dehydrogenase 1"/>
    <property type="match status" value="1"/>
</dbReference>
<dbReference type="GO" id="GO:0019413">
    <property type="term" value="P:acetate biosynthetic process"/>
    <property type="evidence" value="ECO:0007669"/>
    <property type="project" value="UniProtKB-ARBA"/>
</dbReference>
<accession>A0A1X2G6Y4</accession>
<dbReference type="Gene3D" id="3.40.605.10">
    <property type="entry name" value="Aldehyde Dehydrogenase, Chain A, domain 1"/>
    <property type="match status" value="1"/>
</dbReference>
<sequence>MTGSNLLVDVKLSNGKTIQVQTGLFINNEFVVGDYTLDTVNPATGEVITAVQAADTPKVDEAVDAAENAYQTVWKDTLPTERQRLMLRLADLIERDAEELAQIETLDNGKPFTNSKFVDVPALLGTLRYYAGFADKLYGKLINTQVGTSLVDREPYGVCAGILPWNFPLSMLGWKLGPALVTGNVIIIKTSEITPLSALKVAALAKEAGFAPGVIQIITGYGKTAGTALSRHMRVSKLAFTGSTMVGREIMKASADTNLKKVTLELGGKSPNIIFNDADIDQAVKFAHRGIYYNQGQICCAGSRIYVQEGVYDQFVKGLQAAATTGKSGDPFDLTTMHGPLVSQMQFDRVMDYIESGKAEGAHVHTGGKRVGDKGYFIEPTIFTDVKPEMKIVKEEIFGPVAVVTKFKDEDDVVRLANDTVYGLASAVFTKDIDRALTVAKRIQAGTVWVNGYNLLENETPFGGYGQSGIGRENGEMGLDNYLQYKTIKINLNVKL</sequence>
<dbReference type="SUPFAM" id="SSF53720">
    <property type="entry name" value="ALDH-like"/>
    <property type="match status" value="1"/>
</dbReference>
<evidence type="ECO:0000313" key="7">
    <source>
        <dbReference type="Proteomes" id="UP000242146"/>
    </source>
</evidence>
<dbReference type="FunFam" id="3.40.309.10:FF:000001">
    <property type="entry name" value="Mitochondrial aldehyde dehydrogenase 2"/>
    <property type="match status" value="1"/>
</dbReference>
<dbReference type="InterPro" id="IPR016162">
    <property type="entry name" value="Ald_DH_N"/>
</dbReference>
<evidence type="ECO:0000256" key="2">
    <source>
        <dbReference type="ARBA" id="ARBA00023002"/>
    </source>
</evidence>
<gene>
    <name evidence="6" type="ORF">DM01DRAFT_1339374</name>
</gene>
<dbReference type="Gene3D" id="3.40.309.10">
    <property type="entry name" value="Aldehyde Dehydrogenase, Chain A, domain 2"/>
    <property type="match status" value="1"/>
</dbReference>
<dbReference type="PROSITE" id="PS00687">
    <property type="entry name" value="ALDEHYDE_DEHYDR_GLU"/>
    <property type="match status" value="1"/>
</dbReference>
<dbReference type="STRING" id="101127.A0A1X2G6Y4"/>
<evidence type="ECO:0000256" key="3">
    <source>
        <dbReference type="PROSITE-ProRule" id="PRU10007"/>
    </source>
</evidence>
<feature type="active site" evidence="3">
    <location>
        <position position="265"/>
    </location>
</feature>
<evidence type="ECO:0000259" key="5">
    <source>
        <dbReference type="Pfam" id="PF00171"/>
    </source>
</evidence>
<evidence type="ECO:0000256" key="4">
    <source>
        <dbReference type="RuleBase" id="RU003345"/>
    </source>
</evidence>
<keyword evidence="2 4" id="KW-0560">Oxidoreductase</keyword>
<dbReference type="PANTHER" id="PTHR11699">
    <property type="entry name" value="ALDEHYDE DEHYDROGENASE-RELATED"/>
    <property type="match status" value="1"/>
</dbReference>
<dbReference type="InterPro" id="IPR016160">
    <property type="entry name" value="Ald_DH_CS_CYS"/>
</dbReference>
<feature type="domain" description="Aldehyde dehydrogenase" evidence="5">
    <location>
        <begin position="36"/>
        <end position="488"/>
    </location>
</feature>
<comment type="caution">
    <text evidence="6">The sequence shown here is derived from an EMBL/GenBank/DDBJ whole genome shotgun (WGS) entry which is preliminary data.</text>
</comment>
<dbReference type="Proteomes" id="UP000242146">
    <property type="component" value="Unassembled WGS sequence"/>
</dbReference>
<dbReference type="Pfam" id="PF00171">
    <property type="entry name" value="Aldedh"/>
    <property type="match status" value="1"/>
</dbReference>
<evidence type="ECO:0000313" key="6">
    <source>
        <dbReference type="EMBL" id="ORX46715.1"/>
    </source>
</evidence>
<dbReference type="OrthoDB" id="310895at2759"/>
<organism evidence="6 7">
    <name type="scientific">Hesseltinella vesiculosa</name>
    <dbReference type="NCBI Taxonomy" id="101127"/>
    <lineage>
        <taxon>Eukaryota</taxon>
        <taxon>Fungi</taxon>
        <taxon>Fungi incertae sedis</taxon>
        <taxon>Mucoromycota</taxon>
        <taxon>Mucoromycotina</taxon>
        <taxon>Mucoromycetes</taxon>
        <taxon>Mucorales</taxon>
        <taxon>Cunninghamellaceae</taxon>
        <taxon>Hesseltinella</taxon>
    </lineage>
</organism>
<dbReference type="InterPro" id="IPR029510">
    <property type="entry name" value="Ald_DH_CS_GLU"/>
</dbReference>
<protein>
    <submittedName>
        <fullName evidence="6">Aldehyde dehydrogenase</fullName>
    </submittedName>
</protein>
<dbReference type="InterPro" id="IPR016161">
    <property type="entry name" value="Ald_DH/histidinol_DH"/>
</dbReference>
<dbReference type="InterPro" id="IPR015590">
    <property type="entry name" value="Aldehyde_DH_dom"/>
</dbReference>
<dbReference type="AlphaFoldDB" id="A0A1X2G6Y4"/>
<name>A0A1X2G6Y4_9FUNG</name>
<dbReference type="CDD" id="cd07091">
    <property type="entry name" value="ALDH_F1-2_Ald2-like"/>
    <property type="match status" value="1"/>
</dbReference>
<keyword evidence="7" id="KW-1185">Reference proteome</keyword>
<evidence type="ECO:0000256" key="1">
    <source>
        <dbReference type="ARBA" id="ARBA00009986"/>
    </source>
</evidence>
<comment type="similarity">
    <text evidence="1 4">Belongs to the aldehyde dehydrogenase family.</text>
</comment>